<protein>
    <submittedName>
        <fullName evidence="3">BTB domain-containing protein</fullName>
    </submittedName>
</protein>
<dbReference type="InterPro" id="IPR052089">
    <property type="entry name" value="Ankyrin-BTB/POZ_domain"/>
</dbReference>
<feature type="domain" description="BTB" evidence="1">
    <location>
        <begin position="59"/>
        <end position="125"/>
    </location>
</feature>
<dbReference type="PANTHER" id="PTHR46071:SF2">
    <property type="entry name" value="ANKYRIN REPEAT AND BTB_POZ DOMAIN-CONTAINING PROTEIN 2-LIKE PROTEIN"/>
    <property type="match status" value="1"/>
</dbReference>
<evidence type="ECO:0000313" key="2">
    <source>
        <dbReference type="Proteomes" id="UP000887578"/>
    </source>
</evidence>
<dbReference type="AlphaFoldDB" id="A0A914PVS3"/>
<dbReference type="Pfam" id="PF00651">
    <property type="entry name" value="BTB"/>
    <property type="match status" value="1"/>
</dbReference>
<evidence type="ECO:0000313" key="3">
    <source>
        <dbReference type="WBParaSite" id="PDA_v2.g18940.t1"/>
    </source>
</evidence>
<reference evidence="3" key="1">
    <citation type="submission" date="2022-11" db="UniProtKB">
        <authorList>
            <consortium name="WormBaseParasite"/>
        </authorList>
    </citation>
    <scope>IDENTIFICATION</scope>
</reference>
<dbReference type="PANTHER" id="PTHR46071">
    <property type="entry name" value="ANKYRIN REPEAT AND BTB/POZ DOMAIN-CONTAINING"/>
    <property type="match status" value="1"/>
</dbReference>
<evidence type="ECO:0000259" key="1">
    <source>
        <dbReference type="PROSITE" id="PS50097"/>
    </source>
</evidence>
<organism evidence="2 3">
    <name type="scientific">Panagrolaimus davidi</name>
    <dbReference type="NCBI Taxonomy" id="227884"/>
    <lineage>
        <taxon>Eukaryota</taxon>
        <taxon>Metazoa</taxon>
        <taxon>Ecdysozoa</taxon>
        <taxon>Nematoda</taxon>
        <taxon>Chromadorea</taxon>
        <taxon>Rhabditida</taxon>
        <taxon>Tylenchina</taxon>
        <taxon>Panagrolaimomorpha</taxon>
        <taxon>Panagrolaimoidea</taxon>
        <taxon>Panagrolaimidae</taxon>
        <taxon>Panagrolaimus</taxon>
    </lineage>
</organism>
<sequence>MEMITSDHPSYWRYNNFPAINVEKKTVLSEEDKIKNNIYKMQQEKLKLFQSQNPEIGHFDVIFDFDGKLLYANKYVLVTSSETLNSWLSDRWTKDENPIKIETYTFDIFYQFCTFLYSGSCFLTKENIFQIIDAAEFFGVQCLKDFCEEIIIEKPQKLVNKENFFEMVKVAEKYSLLEFTKYLDYRLYKNLEPLIVENKKNFLGLSKSRIIALCKNQKESWDYDVLEEVFFKTICKWVENYVQSENGESNNKNFDYENAIKNEFNEIFPFFRIPRFGFDTLMEFAVKHGFLFDVSSDLYKILAECRRSDDQEQKLFETMYEIAEKKVLKKQKNNSNETFNEKDAIKEELSEFLPKIRFYLMDKKFLKDSVVAKGIISHYQAFEVIYVKG</sequence>
<dbReference type="InterPro" id="IPR000210">
    <property type="entry name" value="BTB/POZ_dom"/>
</dbReference>
<dbReference type="Gene3D" id="3.30.710.10">
    <property type="entry name" value="Potassium Channel Kv1.1, Chain A"/>
    <property type="match status" value="1"/>
</dbReference>
<proteinExistence type="predicted"/>
<dbReference type="SUPFAM" id="SSF54695">
    <property type="entry name" value="POZ domain"/>
    <property type="match status" value="1"/>
</dbReference>
<dbReference type="InterPro" id="IPR011333">
    <property type="entry name" value="SKP1/BTB/POZ_sf"/>
</dbReference>
<name>A0A914PVS3_9BILA</name>
<accession>A0A914PVS3</accession>
<keyword evidence="2" id="KW-1185">Reference proteome</keyword>
<dbReference type="SMART" id="SM00225">
    <property type="entry name" value="BTB"/>
    <property type="match status" value="1"/>
</dbReference>
<dbReference type="WBParaSite" id="PDA_v2.g18940.t1">
    <property type="protein sequence ID" value="PDA_v2.g18940.t1"/>
    <property type="gene ID" value="PDA_v2.g18940"/>
</dbReference>
<dbReference type="Proteomes" id="UP000887578">
    <property type="component" value="Unplaced"/>
</dbReference>
<dbReference type="PROSITE" id="PS50097">
    <property type="entry name" value="BTB"/>
    <property type="match status" value="1"/>
</dbReference>